<feature type="compositionally biased region" description="Polar residues" evidence="1">
    <location>
        <begin position="1"/>
        <end position="16"/>
    </location>
</feature>
<name>A0A4Y2DUA2_ARAVE</name>
<protein>
    <submittedName>
        <fullName evidence="2">Uncharacterized protein</fullName>
    </submittedName>
</protein>
<accession>A0A4Y2DUA2</accession>
<gene>
    <name evidence="2" type="ORF">AVEN_199835_1</name>
</gene>
<organism evidence="2 3">
    <name type="scientific">Araneus ventricosus</name>
    <name type="common">Orbweaver spider</name>
    <name type="synonym">Epeira ventricosa</name>
    <dbReference type="NCBI Taxonomy" id="182803"/>
    <lineage>
        <taxon>Eukaryota</taxon>
        <taxon>Metazoa</taxon>
        <taxon>Ecdysozoa</taxon>
        <taxon>Arthropoda</taxon>
        <taxon>Chelicerata</taxon>
        <taxon>Arachnida</taxon>
        <taxon>Araneae</taxon>
        <taxon>Araneomorphae</taxon>
        <taxon>Entelegynae</taxon>
        <taxon>Araneoidea</taxon>
        <taxon>Araneidae</taxon>
        <taxon>Araneus</taxon>
    </lineage>
</organism>
<sequence>MTRTGAPSPDFRSTPTGGHVAPMDLASSRPLTRRLFDGIGFRTRNPPVETLPPDHRGRTGYVKTQAPQSHDTTLRKSNVIGLSAHMTF</sequence>
<dbReference type="EMBL" id="BGPR01000428">
    <property type="protein sequence ID" value="GBM19659.1"/>
    <property type="molecule type" value="Genomic_DNA"/>
</dbReference>
<dbReference type="AlphaFoldDB" id="A0A4Y2DUA2"/>
<evidence type="ECO:0000313" key="3">
    <source>
        <dbReference type="Proteomes" id="UP000499080"/>
    </source>
</evidence>
<evidence type="ECO:0000256" key="1">
    <source>
        <dbReference type="SAM" id="MobiDB-lite"/>
    </source>
</evidence>
<proteinExistence type="predicted"/>
<feature type="region of interest" description="Disordered" evidence="1">
    <location>
        <begin position="1"/>
        <end position="26"/>
    </location>
</feature>
<keyword evidence="3" id="KW-1185">Reference proteome</keyword>
<dbReference type="Proteomes" id="UP000499080">
    <property type="component" value="Unassembled WGS sequence"/>
</dbReference>
<evidence type="ECO:0000313" key="2">
    <source>
        <dbReference type="EMBL" id="GBM19659.1"/>
    </source>
</evidence>
<comment type="caution">
    <text evidence="2">The sequence shown here is derived from an EMBL/GenBank/DDBJ whole genome shotgun (WGS) entry which is preliminary data.</text>
</comment>
<feature type="region of interest" description="Disordered" evidence="1">
    <location>
        <begin position="39"/>
        <end position="72"/>
    </location>
</feature>
<reference evidence="2 3" key="1">
    <citation type="journal article" date="2019" name="Sci. Rep.">
        <title>Orb-weaving spider Araneus ventricosus genome elucidates the spidroin gene catalogue.</title>
        <authorList>
            <person name="Kono N."/>
            <person name="Nakamura H."/>
            <person name="Ohtoshi R."/>
            <person name="Moran D.A.P."/>
            <person name="Shinohara A."/>
            <person name="Yoshida Y."/>
            <person name="Fujiwara M."/>
            <person name="Mori M."/>
            <person name="Tomita M."/>
            <person name="Arakawa K."/>
        </authorList>
    </citation>
    <scope>NUCLEOTIDE SEQUENCE [LARGE SCALE GENOMIC DNA]</scope>
</reference>